<evidence type="ECO:0000256" key="5">
    <source>
        <dbReference type="SAM" id="SignalP"/>
    </source>
</evidence>
<accession>A0ABV4UHI3</accession>
<dbReference type="PANTHER" id="PTHR33376">
    <property type="match status" value="1"/>
</dbReference>
<dbReference type="PANTHER" id="PTHR33376:SF4">
    <property type="entry name" value="SIALIC ACID-BINDING PERIPLASMIC PROTEIN SIAP"/>
    <property type="match status" value="1"/>
</dbReference>
<name>A0ABV4UHI3_9RHOO</name>
<dbReference type="EMBL" id="JBEUWX010000002">
    <property type="protein sequence ID" value="MFA9950821.1"/>
    <property type="molecule type" value="Genomic_DNA"/>
</dbReference>
<dbReference type="InterPro" id="IPR018389">
    <property type="entry name" value="DctP_fam"/>
</dbReference>
<feature type="chain" id="PRO_5045257608" evidence="5">
    <location>
        <begin position="25"/>
        <end position="268"/>
    </location>
</feature>
<dbReference type="NCBIfam" id="NF037995">
    <property type="entry name" value="TRAP_S1"/>
    <property type="match status" value="1"/>
</dbReference>
<feature type="signal peptide" evidence="5">
    <location>
        <begin position="1"/>
        <end position="24"/>
    </location>
</feature>
<evidence type="ECO:0000313" key="6">
    <source>
        <dbReference type="EMBL" id="MFA9950821.1"/>
    </source>
</evidence>
<comment type="similarity">
    <text evidence="2">Belongs to the bacterial solute-binding protein 7 family.</text>
</comment>
<proteinExistence type="inferred from homology"/>
<protein>
    <submittedName>
        <fullName evidence="6">DctP family TRAP transporter solute-binding subunit</fullName>
    </submittedName>
</protein>
<evidence type="ECO:0000256" key="1">
    <source>
        <dbReference type="ARBA" id="ARBA00004196"/>
    </source>
</evidence>
<dbReference type="Gene3D" id="3.40.190.170">
    <property type="entry name" value="Bacterial extracellular solute-binding protein, family 7"/>
    <property type="match status" value="1"/>
</dbReference>
<evidence type="ECO:0000256" key="4">
    <source>
        <dbReference type="ARBA" id="ARBA00022729"/>
    </source>
</evidence>
<dbReference type="InterPro" id="IPR004682">
    <property type="entry name" value="TRAP_DctP"/>
</dbReference>
<keyword evidence="7" id="KW-1185">Reference proteome</keyword>
<evidence type="ECO:0000256" key="2">
    <source>
        <dbReference type="ARBA" id="ARBA00009023"/>
    </source>
</evidence>
<dbReference type="Pfam" id="PF03480">
    <property type="entry name" value="DctP"/>
    <property type="match status" value="1"/>
</dbReference>
<dbReference type="InterPro" id="IPR038404">
    <property type="entry name" value="TRAP_DctP_sf"/>
</dbReference>
<comment type="caution">
    <text evidence="6">The sequence shown here is derived from an EMBL/GenBank/DDBJ whole genome shotgun (WGS) entry which is preliminary data.</text>
</comment>
<organism evidence="6 7">
    <name type="scientific">Dentiradicibacter hellwigii</name>
    <dbReference type="NCBI Taxonomy" id="3149053"/>
    <lineage>
        <taxon>Bacteria</taxon>
        <taxon>Pseudomonadati</taxon>
        <taxon>Pseudomonadota</taxon>
        <taxon>Betaproteobacteria</taxon>
        <taxon>Rhodocyclales</taxon>
        <taxon>Rhodocyclaceae</taxon>
        <taxon>Dentiradicibacter</taxon>
    </lineage>
</organism>
<keyword evidence="4 5" id="KW-0732">Signal</keyword>
<evidence type="ECO:0000313" key="7">
    <source>
        <dbReference type="Proteomes" id="UP001574673"/>
    </source>
</evidence>
<reference evidence="7" key="1">
    <citation type="submission" date="2024-06" db="EMBL/GenBank/DDBJ databases">
        <title>Radixoralia hellwigii gen. nov., sp nov., isolated from a root canal in the human oral cavity.</title>
        <authorList>
            <person name="Bartsch S."/>
            <person name="Wittmer A."/>
            <person name="Schulz A.-K."/>
            <person name="Neumann-Schaal M."/>
            <person name="Wolf J."/>
            <person name="Gronow S."/>
            <person name="Tennert C."/>
            <person name="Haecker G."/>
            <person name="Cieplik F."/>
            <person name="Al-Ahmad A."/>
        </authorList>
    </citation>
    <scope>NUCLEOTIDE SEQUENCE [LARGE SCALE GENOMIC DNA]</scope>
    <source>
        <strain evidence="7">Wk13</strain>
    </source>
</reference>
<evidence type="ECO:0000256" key="3">
    <source>
        <dbReference type="ARBA" id="ARBA00022448"/>
    </source>
</evidence>
<gene>
    <name evidence="6" type="ORF">ABCS64_10895</name>
</gene>
<keyword evidence="3" id="KW-0813">Transport</keyword>
<comment type="subcellular location">
    <subcellularLocation>
        <location evidence="1">Cell envelope</location>
    </subcellularLocation>
</comment>
<dbReference type="NCBIfam" id="TIGR00787">
    <property type="entry name" value="dctP"/>
    <property type="match status" value="1"/>
</dbReference>
<dbReference type="Proteomes" id="UP001574673">
    <property type="component" value="Unassembled WGS sequence"/>
</dbReference>
<sequence length="268" mass="29875">MKMKSISLVSVMALTFCFTAPLQAKEEKMTLRLGFETSLESPQGVGAKEMAQVANKLSKGRINIELFPDQQLGTGPQMIEMVKKGELDIFQGGAGMFSAMEPRLNVFDIPYLFESVEQAYKVLDSKFGKEMLATLEPHGLKGLSFWENGIRSTTNNVRPITKPDDIKGLKMRVMPANPVHVMLWKGLGAEPTPLPFGEIYDKLKRGELDGQEHPIAPIYAGKFYEVQKYLSLTKHMYGPLIQITNLEKFKAMPKATQNILLKASYAGV</sequence>